<dbReference type="Proteomes" id="UP000637628">
    <property type="component" value="Unassembled WGS sequence"/>
</dbReference>
<reference evidence="1 2" key="1">
    <citation type="submission" date="2021-01" db="EMBL/GenBank/DDBJ databases">
        <title>Whole genome shotgun sequence of Actinoplanes durhamensis NBRC 14914.</title>
        <authorList>
            <person name="Komaki H."/>
            <person name="Tamura T."/>
        </authorList>
    </citation>
    <scope>NUCLEOTIDE SEQUENCE [LARGE SCALE GENOMIC DNA]</scope>
    <source>
        <strain evidence="1 2">NBRC 14914</strain>
    </source>
</reference>
<evidence type="ECO:0000313" key="1">
    <source>
        <dbReference type="EMBL" id="GIE06378.1"/>
    </source>
</evidence>
<keyword evidence="2" id="KW-1185">Reference proteome</keyword>
<accession>A0ABQ3Z964</accession>
<protein>
    <submittedName>
        <fullName evidence="1">Uncharacterized protein</fullName>
    </submittedName>
</protein>
<gene>
    <name evidence="1" type="ORF">Adu01nite_77280</name>
</gene>
<name>A0ABQ3Z964_9ACTN</name>
<evidence type="ECO:0000313" key="2">
    <source>
        <dbReference type="Proteomes" id="UP000637628"/>
    </source>
</evidence>
<sequence length="70" mass="7505">MGASRAPSGALWTTPQPWVIRQMRPRVDRVSERATGTIGLVMHPSNPVGESVATIADWVAGHSGRLLARS</sequence>
<dbReference type="EMBL" id="BOML01000062">
    <property type="protein sequence ID" value="GIE06378.1"/>
    <property type="molecule type" value="Genomic_DNA"/>
</dbReference>
<proteinExistence type="predicted"/>
<organism evidence="1 2">
    <name type="scientific">Paractinoplanes durhamensis</name>
    <dbReference type="NCBI Taxonomy" id="113563"/>
    <lineage>
        <taxon>Bacteria</taxon>
        <taxon>Bacillati</taxon>
        <taxon>Actinomycetota</taxon>
        <taxon>Actinomycetes</taxon>
        <taxon>Micromonosporales</taxon>
        <taxon>Micromonosporaceae</taxon>
        <taxon>Paractinoplanes</taxon>
    </lineage>
</organism>
<comment type="caution">
    <text evidence="1">The sequence shown here is derived from an EMBL/GenBank/DDBJ whole genome shotgun (WGS) entry which is preliminary data.</text>
</comment>